<dbReference type="EMBL" id="JAPHJC010000034">
    <property type="protein sequence ID" value="MCW8678484.1"/>
    <property type="molecule type" value="Genomic_DNA"/>
</dbReference>
<dbReference type="Proteomes" id="UP001209889">
    <property type="component" value="Unassembled WGS sequence"/>
</dbReference>
<evidence type="ECO:0000313" key="1">
    <source>
        <dbReference type="EMBL" id="MCW8678484.1"/>
    </source>
</evidence>
<sequence>MSSAKTTKAFSEFYAEYPELNGLIEHLQDIAGYSNDKSRYSRIF</sequence>
<reference evidence="1" key="1">
    <citation type="submission" date="2022-11" db="EMBL/GenBank/DDBJ databases">
        <authorList>
            <person name="Johnson J.D."/>
        </authorList>
    </citation>
    <scope>NUCLEOTIDE SEQUENCE</scope>
    <source>
        <strain evidence="1">E28</strain>
    </source>
</reference>
<evidence type="ECO:0000313" key="2">
    <source>
        <dbReference type="Proteomes" id="UP001209889"/>
    </source>
</evidence>
<organism evidence="1 2">
    <name type="scientific">Streptococcus macedonicus</name>
    <name type="common">Streptococcus gallolyticus macedonicus</name>
    <dbReference type="NCBI Taxonomy" id="59310"/>
    <lineage>
        <taxon>Bacteria</taxon>
        <taxon>Bacillati</taxon>
        <taxon>Bacillota</taxon>
        <taxon>Bacilli</taxon>
        <taxon>Lactobacillales</taxon>
        <taxon>Streptococcaceae</taxon>
        <taxon>Streptococcus</taxon>
    </lineage>
</organism>
<gene>
    <name evidence="1" type="ORF">OQH01_08290</name>
</gene>
<reference evidence="1" key="2">
    <citation type="submission" date="2024-05" db="EMBL/GenBank/DDBJ databases">
        <title>Streptococcus macedonicus and Acinetobacter baumannii: co-inhabitants of the cheese production environment.</title>
        <authorList>
            <person name="Johnson J."/>
            <person name="Curtin C."/>
            <person name="Waite-Cusic J."/>
        </authorList>
    </citation>
    <scope>NUCLEOTIDE SEQUENCE</scope>
    <source>
        <strain evidence="1">E28</strain>
    </source>
</reference>
<keyword evidence="2" id="KW-1185">Reference proteome</keyword>
<protein>
    <submittedName>
        <fullName evidence="1">Uncharacterized protein</fullName>
    </submittedName>
</protein>
<comment type="caution">
    <text evidence="1">The sequence shown here is derived from an EMBL/GenBank/DDBJ whole genome shotgun (WGS) entry which is preliminary data.</text>
</comment>
<dbReference type="RefSeq" id="WP_265659225.1">
    <property type="nucleotide sequence ID" value="NZ_JAPHJC010000034.1"/>
</dbReference>
<name>A0ABT3PFQ8_STRMC</name>
<proteinExistence type="predicted"/>
<accession>A0ABT3PFQ8</accession>